<feature type="chain" id="PRO_5021281866" description="Plastocyanin-like domain-containing protein" evidence="1">
    <location>
        <begin position="32"/>
        <end position="91"/>
    </location>
</feature>
<gene>
    <name evidence="2" type="ORF">C5167_031591</name>
</gene>
<evidence type="ECO:0000256" key="1">
    <source>
        <dbReference type="SAM" id="SignalP"/>
    </source>
</evidence>
<accession>A0A4Y7K4P1</accession>
<dbReference type="Gramene" id="RZC68324">
    <property type="protein sequence ID" value="RZC68324"/>
    <property type="gene ID" value="C5167_031591"/>
</dbReference>
<organism evidence="2 3">
    <name type="scientific">Papaver somniferum</name>
    <name type="common">Opium poppy</name>
    <dbReference type="NCBI Taxonomy" id="3469"/>
    <lineage>
        <taxon>Eukaryota</taxon>
        <taxon>Viridiplantae</taxon>
        <taxon>Streptophyta</taxon>
        <taxon>Embryophyta</taxon>
        <taxon>Tracheophyta</taxon>
        <taxon>Spermatophyta</taxon>
        <taxon>Magnoliopsida</taxon>
        <taxon>Ranunculales</taxon>
        <taxon>Papaveraceae</taxon>
        <taxon>Papaveroideae</taxon>
        <taxon>Papaver</taxon>
    </lineage>
</organism>
<dbReference type="Pfam" id="PF06045">
    <property type="entry name" value="Rhamnogal_lyase"/>
    <property type="match status" value="1"/>
</dbReference>
<evidence type="ECO:0000313" key="2">
    <source>
        <dbReference type="EMBL" id="RZC68324.1"/>
    </source>
</evidence>
<feature type="signal peptide" evidence="1">
    <location>
        <begin position="1"/>
        <end position="31"/>
    </location>
</feature>
<dbReference type="Proteomes" id="UP000316621">
    <property type="component" value="Chromosome 7"/>
</dbReference>
<proteinExistence type="predicted"/>
<sequence>MRSSVKLSCTCTSRYLLLLILINNYAWDTSALSNPEDGVKLHVQDDQVVMDNGLVQMNISNPFGSVTGVPYNGIDNLLEPSMSSIMEGTGI</sequence>
<dbReference type="EMBL" id="CM010721">
    <property type="protein sequence ID" value="RZC68324.1"/>
    <property type="molecule type" value="Genomic_DNA"/>
</dbReference>
<keyword evidence="3" id="KW-1185">Reference proteome</keyword>
<dbReference type="AlphaFoldDB" id="A0A4Y7K4P1"/>
<reference evidence="2 3" key="1">
    <citation type="journal article" date="2018" name="Science">
        <title>The opium poppy genome and morphinan production.</title>
        <authorList>
            <person name="Guo L."/>
            <person name="Winzer T."/>
            <person name="Yang X."/>
            <person name="Li Y."/>
            <person name="Ning Z."/>
            <person name="He Z."/>
            <person name="Teodor R."/>
            <person name="Lu Y."/>
            <person name="Bowser T.A."/>
            <person name="Graham I.A."/>
            <person name="Ye K."/>
        </authorList>
    </citation>
    <scope>NUCLEOTIDE SEQUENCE [LARGE SCALE GENOMIC DNA]</scope>
    <source>
        <strain evidence="3">cv. HN1</strain>
        <tissue evidence="2">Leaves</tissue>
    </source>
</reference>
<name>A0A4Y7K4P1_PAPSO</name>
<dbReference type="InterPro" id="IPR010325">
    <property type="entry name" value="Rhamnogal_lyase"/>
</dbReference>
<evidence type="ECO:0000313" key="3">
    <source>
        <dbReference type="Proteomes" id="UP000316621"/>
    </source>
</evidence>
<keyword evidence="1" id="KW-0732">Signal</keyword>
<evidence type="ECO:0008006" key="4">
    <source>
        <dbReference type="Google" id="ProtNLM"/>
    </source>
</evidence>
<protein>
    <recommendedName>
        <fullName evidence="4">Plastocyanin-like domain-containing protein</fullName>
    </recommendedName>
</protein>